<name>A0A0U9HJ33_KLENI</name>
<evidence type="ECO:0000313" key="3">
    <source>
        <dbReference type="EMBL" id="GAQ80991.1"/>
    </source>
</evidence>
<feature type="compositionally biased region" description="Polar residues" evidence="1">
    <location>
        <begin position="1"/>
        <end position="17"/>
    </location>
</feature>
<dbReference type="Proteomes" id="UP000054558">
    <property type="component" value="Unassembled WGS sequence"/>
</dbReference>
<proteinExistence type="predicted"/>
<keyword evidence="2" id="KW-0812">Transmembrane</keyword>
<organism evidence="3 4">
    <name type="scientific">Klebsormidium nitens</name>
    <name type="common">Green alga</name>
    <name type="synonym">Ulothrix nitens</name>
    <dbReference type="NCBI Taxonomy" id="105231"/>
    <lineage>
        <taxon>Eukaryota</taxon>
        <taxon>Viridiplantae</taxon>
        <taxon>Streptophyta</taxon>
        <taxon>Klebsormidiophyceae</taxon>
        <taxon>Klebsormidiales</taxon>
        <taxon>Klebsormidiaceae</taxon>
        <taxon>Klebsormidium</taxon>
    </lineage>
</organism>
<keyword evidence="2" id="KW-0472">Membrane</keyword>
<feature type="compositionally biased region" description="Polar residues" evidence="1">
    <location>
        <begin position="293"/>
        <end position="303"/>
    </location>
</feature>
<feature type="transmembrane region" description="Helical" evidence="2">
    <location>
        <begin position="416"/>
        <end position="441"/>
    </location>
</feature>
<feature type="compositionally biased region" description="Basic and acidic residues" evidence="1">
    <location>
        <begin position="54"/>
        <end position="65"/>
    </location>
</feature>
<evidence type="ECO:0000256" key="1">
    <source>
        <dbReference type="SAM" id="MobiDB-lite"/>
    </source>
</evidence>
<feature type="region of interest" description="Disordered" evidence="1">
    <location>
        <begin position="234"/>
        <end position="313"/>
    </location>
</feature>
<feature type="region of interest" description="Disordered" evidence="1">
    <location>
        <begin position="327"/>
        <end position="371"/>
    </location>
</feature>
<dbReference type="AlphaFoldDB" id="A0A0U9HJ33"/>
<gene>
    <name evidence="3" type="ORF">KFL_000680070</name>
</gene>
<evidence type="ECO:0008006" key="5">
    <source>
        <dbReference type="Google" id="ProtNLM"/>
    </source>
</evidence>
<feature type="compositionally biased region" description="Basic and acidic residues" evidence="1">
    <location>
        <begin position="92"/>
        <end position="111"/>
    </location>
</feature>
<feature type="region of interest" description="Disordered" evidence="1">
    <location>
        <begin position="1"/>
        <end position="139"/>
    </location>
</feature>
<evidence type="ECO:0000256" key="2">
    <source>
        <dbReference type="SAM" id="Phobius"/>
    </source>
</evidence>
<feature type="compositionally biased region" description="Polar residues" evidence="1">
    <location>
        <begin position="327"/>
        <end position="345"/>
    </location>
</feature>
<dbReference type="EMBL" id="DF237017">
    <property type="protein sequence ID" value="GAQ80991.1"/>
    <property type="molecule type" value="Genomic_DNA"/>
</dbReference>
<reference evidence="3 4" key="1">
    <citation type="journal article" date="2014" name="Nat. Commun.">
        <title>Klebsormidium flaccidum genome reveals primary factors for plant terrestrial adaptation.</title>
        <authorList>
            <person name="Hori K."/>
            <person name="Maruyama F."/>
            <person name="Fujisawa T."/>
            <person name="Togashi T."/>
            <person name="Yamamoto N."/>
            <person name="Seo M."/>
            <person name="Sato S."/>
            <person name="Yamada T."/>
            <person name="Mori H."/>
            <person name="Tajima N."/>
            <person name="Moriyama T."/>
            <person name="Ikeuchi M."/>
            <person name="Watanabe M."/>
            <person name="Wada H."/>
            <person name="Kobayashi K."/>
            <person name="Saito M."/>
            <person name="Masuda T."/>
            <person name="Sasaki-Sekimoto Y."/>
            <person name="Mashiguchi K."/>
            <person name="Awai K."/>
            <person name="Shimojima M."/>
            <person name="Masuda S."/>
            <person name="Iwai M."/>
            <person name="Nobusawa T."/>
            <person name="Narise T."/>
            <person name="Kondo S."/>
            <person name="Saito H."/>
            <person name="Sato R."/>
            <person name="Murakawa M."/>
            <person name="Ihara Y."/>
            <person name="Oshima-Yamada Y."/>
            <person name="Ohtaka K."/>
            <person name="Satoh M."/>
            <person name="Sonobe K."/>
            <person name="Ishii M."/>
            <person name="Ohtani R."/>
            <person name="Kanamori-Sato M."/>
            <person name="Honoki R."/>
            <person name="Miyazaki D."/>
            <person name="Mochizuki H."/>
            <person name="Umetsu J."/>
            <person name="Higashi K."/>
            <person name="Shibata D."/>
            <person name="Kamiya Y."/>
            <person name="Sato N."/>
            <person name="Nakamura Y."/>
            <person name="Tabata S."/>
            <person name="Ida S."/>
            <person name="Kurokawa K."/>
            <person name="Ohta H."/>
        </authorList>
    </citation>
    <scope>NUCLEOTIDE SEQUENCE [LARGE SCALE GENOMIC DNA]</scope>
    <source>
        <strain evidence="3 4">NIES-2285</strain>
    </source>
</reference>
<protein>
    <recommendedName>
        <fullName evidence="5">Transmembrane protein</fullName>
    </recommendedName>
</protein>
<sequence>MSSTRMQMTSGKPQQSKGPGRGPVSRLSRWLRPRRTTPVTSNSQESSEDEAGSEECKKVSEETKFKASAGENDVHHKRKKGAAKAQPAEGPAEQRREHSPAERVSRVEDSQRGQTTVSEIQEEGSGDRDIGEVSGSPPSLLFKGMSLPAGFGQRQTQACVSTNLYSSGGLLQTRASRELSLPSPGGANDTAWLVAILLCTALLCLTFGGVVAVCTTALVGVLTTPLLAPSVFRKKQRKPPPLAIQDPSSKSPEIHPTPLQNKPPQRPPASEPIPSFRPRGTTPLGRRTPRPSFTASRQPTKSTEPPVFDLGEPAAVKNRSSMGSVARFGTTSVPASGQNTPQATTPSPPPLSHRSPNPLSNRSPNPPSNCSVISERDFVDLAPGVAPKWPAAAALEDDVSSAGDLDGDAAVRIAGVLVGVLASLLWSWTGAMLGSVVVMLFSVAHTRSVEHGAEQIISEPAGLLGPARAQSAPAAELGRLSRSVQLTPRGID</sequence>
<feature type="transmembrane region" description="Helical" evidence="2">
    <location>
        <begin position="195"/>
        <end position="228"/>
    </location>
</feature>
<evidence type="ECO:0000313" key="4">
    <source>
        <dbReference type="Proteomes" id="UP000054558"/>
    </source>
</evidence>
<keyword evidence="2" id="KW-1133">Transmembrane helix</keyword>
<feature type="compositionally biased region" description="Low complexity" evidence="1">
    <location>
        <begin position="277"/>
        <end position="286"/>
    </location>
</feature>
<accession>A0A0U9HJ33</accession>
<feature type="compositionally biased region" description="Low complexity" evidence="1">
    <location>
        <begin position="355"/>
        <end position="371"/>
    </location>
</feature>
<keyword evidence="4" id="KW-1185">Reference proteome</keyword>